<organism evidence="1 2">
    <name type="scientific">Tenacibaculum phage pT24</name>
    <dbReference type="NCBI Taxonomy" id="1880590"/>
    <lineage>
        <taxon>Viruses</taxon>
        <taxon>Duplodnaviria</taxon>
        <taxon>Heunggongvirae</taxon>
        <taxon>Uroviricota</taxon>
        <taxon>Caudoviricetes</taxon>
        <taxon>Kungbxnavirus</taxon>
        <taxon>Kungbxnavirus pT24</taxon>
    </lineage>
</organism>
<accession>A0A1B4XWV6</accession>
<gene>
    <name evidence="1" type="ORF">BPT24_148</name>
</gene>
<evidence type="ECO:0000313" key="1">
    <source>
        <dbReference type="EMBL" id="BAV39274.1"/>
    </source>
</evidence>
<proteinExistence type="predicted"/>
<name>A0A1B4XWV6_9CAUD</name>
<evidence type="ECO:0000313" key="2">
    <source>
        <dbReference type="Proteomes" id="UP000224877"/>
    </source>
</evidence>
<sequence>MKRTKLNLAVKLKDEVLKRLYPRYVDKYVNVKEIHLNRVTVSMVVNGIDDVSVDFRLDEVKEFFNLDYKQKGMTVEVETHKKEKEPLF</sequence>
<keyword evidence="2" id="KW-1185">Reference proteome</keyword>
<protein>
    <submittedName>
        <fullName evidence="1">Uncharacterized protein</fullName>
    </submittedName>
</protein>
<dbReference type="EMBL" id="LC168164">
    <property type="protein sequence ID" value="BAV39274.1"/>
    <property type="molecule type" value="Genomic_DNA"/>
</dbReference>
<dbReference type="Proteomes" id="UP000224877">
    <property type="component" value="Segment"/>
</dbReference>
<reference evidence="1 2" key="1">
    <citation type="submission" date="2016-07" db="EMBL/GenBank/DDBJ databases">
        <title>Characterization of three bacteriophages infecting bacteria isolated from shrimp culture pond water.</title>
        <authorList>
            <person name="Khoa H.V."/>
        </authorList>
    </citation>
    <scope>NUCLEOTIDE SEQUENCE [LARGE SCALE GENOMIC DNA]</scope>
</reference>